<dbReference type="InterPro" id="IPR039258">
    <property type="entry name" value="ZNF511"/>
</dbReference>
<feature type="domain" description="C2H2-type" evidence="2">
    <location>
        <begin position="80"/>
        <end position="101"/>
    </location>
</feature>
<dbReference type="Proteomes" id="UP001610446">
    <property type="component" value="Unassembled WGS sequence"/>
</dbReference>
<evidence type="ECO:0000313" key="4">
    <source>
        <dbReference type="Proteomes" id="UP001610446"/>
    </source>
</evidence>
<evidence type="ECO:0000313" key="3">
    <source>
        <dbReference type="EMBL" id="KAL2852913.1"/>
    </source>
</evidence>
<sequence>MAKRSRTSSLDGPGLESRSRPSFPESLALTPSKLHLSDSFPKTTAEEVMRCSLPPHRETFSFSSYDDYEVHYQQAHVNRCTQCARNFPTDWFLNLHIEENHDPLIAARRARGEKTYGCFVQDCERKCSTPQKRRMHLIDKHMFPKNYNFYIVNDGIDRQTSMLRSMQTHRRRLSNTPTSPQEGRLRYRQTSISAPSPHPNLAFEAESIPASGSGPGYQETDIADLERSMSALRFVPVSVTNKGRVGNRT</sequence>
<dbReference type="PANTHER" id="PTHR21354">
    <property type="entry name" value="ZINC FINGER PROTEIN 511"/>
    <property type="match status" value="1"/>
</dbReference>
<organism evidence="3 4">
    <name type="scientific">Aspergillus pseudoustus</name>
    <dbReference type="NCBI Taxonomy" id="1810923"/>
    <lineage>
        <taxon>Eukaryota</taxon>
        <taxon>Fungi</taxon>
        <taxon>Dikarya</taxon>
        <taxon>Ascomycota</taxon>
        <taxon>Pezizomycotina</taxon>
        <taxon>Eurotiomycetes</taxon>
        <taxon>Eurotiomycetidae</taxon>
        <taxon>Eurotiales</taxon>
        <taxon>Aspergillaceae</taxon>
        <taxon>Aspergillus</taxon>
        <taxon>Aspergillus subgen. Nidulantes</taxon>
    </lineage>
</organism>
<gene>
    <name evidence="3" type="ORF">BJY01DRAFT_82709</name>
</gene>
<dbReference type="PANTHER" id="PTHR21354:SF0">
    <property type="entry name" value="ZINC FINGER PROTEIN 511"/>
    <property type="match status" value="1"/>
</dbReference>
<evidence type="ECO:0000259" key="2">
    <source>
        <dbReference type="PROSITE" id="PS00028"/>
    </source>
</evidence>
<accession>A0ABR4KNV6</accession>
<comment type="caution">
    <text evidence="3">The sequence shown here is derived from an EMBL/GenBank/DDBJ whole genome shotgun (WGS) entry which is preliminary data.</text>
</comment>
<protein>
    <recommendedName>
        <fullName evidence="2">C2H2-type domain-containing protein</fullName>
    </recommendedName>
</protein>
<dbReference type="EMBL" id="JBFXLU010000022">
    <property type="protein sequence ID" value="KAL2852913.1"/>
    <property type="molecule type" value="Genomic_DNA"/>
</dbReference>
<dbReference type="InterPro" id="IPR013087">
    <property type="entry name" value="Znf_C2H2_type"/>
</dbReference>
<dbReference type="SMART" id="SM00355">
    <property type="entry name" value="ZnF_C2H2"/>
    <property type="match status" value="2"/>
</dbReference>
<feature type="region of interest" description="Disordered" evidence="1">
    <location>
        <begin position="165"/>
        <end position="219"/>
    </location>
</feature>
<keyword evidence="4" id="KW-1185">Reference proteome</keyword>
<proteinExistence type="predicted"/>
<dbReference type="PROSITE" id="PS00028">
    <property type="entry name" value="ZINC_FINGER_C2H2_1"/>
    <property type="match status" value="1"/>
</dbReference>
<name>A0ABR4KNV6_9EURO</name>
<evidence type="ECO:0000256" key="1">
    <source>
        <dbReference type="SAM" id="MobiDB-lite"/>
    </source>
</evidence>
<reference evidence="3 4" key="1">
    <citation type="submission" date="2024-07" db="EMBL/GenBank/DDBJ databases">
        <title>Section-level genome sequencing and comparative genomics of Aspergillus sections Usti and Cavernicolus.</title>
        <authorList>
            <consortium name="Lawrence Berkeley National Laboratory"/>
            <person name="Nybo J.L."/>
            <person name="Vesth T.C."/>
            <person name="Theobald S."/>
            <person name="Frisvad J.C."/>
            <person name="Larsen T.O."/>
            <person name="Kjaerboelling I."/>
            <person name="Rothschild-Mancinelli K."/>
            <person name="Lyhne E.K."/>
            <person name="Kogle M.E."/>
            <person name="Barry K."/>
            <person name="Clum A."/>
            <person name="Na H."/>
            <person name="Ledsgaard L."/>
            <person name="Lin J."/>
            <person name="Lipzen A."/>
            <person name="Kuo A."/>
            <person name="Riley R."/>
            <person name="Mondo S."/>
            <person name="Labutti K."/>
            <person name="Haridas S."/>
            <person name="Pangalinan J."/>
            <person name="Salamov A.A."/>
            <person name="Simmons B.A."/>
            <person name="Magnuson J.K."/>
            <person name="Chen J."/>
            <person name="Drula E."/>
            <person name="Henrissat B."/>
            <person name="Wiebenga A."/>
            <person name="Lubbers R.J."/>
            <person name="Gomes A.C."/>
            <person name="Makela M.R."/>
            <person name="Stajich J."/>
            <person name="Grigoriev I.V."/>
            <person name="Mortensen U.H."/>
            <person name="De Vries R.P."/>
            <person name="Baker S.E."/>
            <person name="Andersen M.R."/>
        </authorList>
    </citation>
    <scope>NUCLEOTIDE SEQUENCE [LARGE SCALE GENOMIC DNA]</scope>
    <source>
        <strain evidence="3 4">CBS 123904</strain>
    </source>
</reference>
<feature type="region of interest" description="Disordered" evidence="1">
    <location>
        <begin position="1"/>
        <end position="26"/>
    </location>
</feature>